<protein>
    <submittedName>
        <fullName evidence="2">Uncharacterized protein</fullName>
    </submittedName>
</protein>
<organism evidence="2 3">
    <name type="scientific">Exocentrus adspersus</name>
    <dbReference type="NCBI Taxonomy" id="1586481"/>
    <lineage>
        <taxon>Eukaryota</taxon>
        <taxon>Metazoa</taxon>
        <taxon>Ecdysozoa</taxon>
        <taxon>Arthropoda</taxon>
        <taxon>Hexapoda</taxon>
        <taxon>Insecta</taxon>
        <taxon>Pterygota</taxon>
        <taxon>Neoptera</taxon>
        <taxon>Endopterygota</taxon>
        <taxon>Coleoptera</taxon>
        <taxon>Polyphaga</taxon>
        <taxon>Cucujiformia</taxon>
        <taxon>Chrysomeloidea</taxon>
        <taxon>Cerambycidae</taxon>
        <taxon>Lamiinae</taxon>
        <taxon>Acanthocinini</taxon>
        <taxon>Exocentrus</taxon>
    </lineage>
</organism>
<evidence type="ECO:0000313" key="3">
    <source>
        <dbReference type="Proteomes" id="UP001159042"/>
    </source>
</evidence>
<reference evidence="2 3" key="1">
    <citation type="journal article" date="2023" name="Insect Mol. Biol.">
        <title>Genome sequencing provides insights into the evolution of gene families encoding plant cell wall-degrading enzymes in longhorned beetles.</title>
        <authorList>
            <person name="Shin N.R."/>
            <person name="Okamura Y."/>
            <person name="Kirsch R."/>
            <person name="Pauchet Y."/>
        </authorList>
    </citation>
    <scope>NUCLEOTIDE SEQUENCE [LARGE SCALE GENOMIC DNA]</scope>
    <source>
        <strain evidence="2">EAD_L_NR</strain>
    </source>
</reference>
<dbReference type="Proteomes" id="UP001159042">
    <property type="component" value="Unassembled WGS sequence"/>
</dbReference>
<accession>A0AAV8VFY4</accession>
<evidence type="ECO:0000256" key="1">
    <source>
        <dbReference type="SAM" id="SignalP"/>
    </source>
</evidence>
<dbReference type="EMBL" id="JANEYG010000107">
    <property type="protein sequence ID" value="KAJ8912937.1"/>
    <property type="molecule type" value="Genomic_DNA"/>
</dbReference>
<sequence>MVLKLQLCVALCALLLLVPSSVSSESERECGPNFCDGIKFACLKVTCGPNEMKVGSVKKREPPVQKTLQNISYNMNMQ</sequence>
<comment type="caution">
    <text evidence="2">The sequence shown here is derived from an EMBL/GenBank/DDBJ whole genome shotgun (WGS) entry which is preliminary data.</text>
</comment>
<feature type="signal peptide" evidence="1">
    <location>
        <begin position="1"/>
        <end position="24"/>
    </location>
</feature>
<keyword evidence="1" id="KW-0732">Signal</keyword>
<feature type="chain" id="PRO_5043328408" evidence="1">
    <location>
        <begin position="25"/>
        <end position="78"/>
    </location>
</feature>
<gene>
    <name evidence="2" type="ORF">NQ315_017268</name>
</gene>
<dbReference type="AlphaFoldDB" id="A0AAV8VFY4"/>
<proteinExistence type="predicted"/>
<name>A0AAV8VFY4_9CUCU</name>
<keyword evidence="3" id="KW-1185">Reference proteome</keyword>
<evidence type="ECO:0000313" key="2">
    <source>
        <dbReference type="EMBL" id="KAJ8912937.1"/>
    </source>
</evidence>